<dbReference type="OrthoDB" id="9812349at2"/>
<gene>
    <name evidence="3" type="ORF">BUZ14_02260</name>
</gene>
<organism evidence="3 4">
    <name type="scientific">Staphylococcus gallinarum</name>
    <dbReference type="NCBI Taxonomy" id="1293"/>
    <lineage>
        <taxon>Bacteria</taxon>
        <taxon>Bacillati</taxon>
        <taxon>Bacillota</taxon>
        <taxon>Bacilli</taxon>
        <taxon>Bacillales</taxon>
        <taxon>Staphylococcaceae</taxon>
        <taxon>Staphylococcus</taxon>
    </lineage>
</organism>
<dbReference type="Proteomes" id="UP000265541">
    <property type="component" value="Unassembled WGS sequence"/>
</dbReference>
<accession>A0A3A0VWF8</accession>
<dbReference type="PANTHER" id="PTHR34980">
    <property type="entry name" value="INNER MEMBRANE PROTEIN-RELATED-RELATED"/>
    <property type="match status" value="1"/>
</dbReference>
<feature type="transmembrane region" description="Helical" evidence="2">
    <location>
        <begin position="30"/>
        <end position="60"/>
    </location>
</feature>
<dbReference type="Pfam" id="PF05656">
    <property type="entry name" value="DUF805"/>
    <property type="match status" value="1"/>
</dbReference>
<evidence type="ECO:0000256" key="2">
    <source>
        <dbReference type="SAM" id="Phobius"/>
    </source>
</evidence>
<keyword evidence="2" id="KW-0472">Membrane</keyword>
<feature type="transmembrane region" description="Helical" evidence="2">
    <location>
        <begin position="108"/>
        <end position="127"/>
    </location>
</feature>
<evidence type="ECO:0000313" key="3">
    <source>
        <dbReference type="EMBL" id="RIP37399.1"/>
    </source>
</evidence>
<evidence type="ECO:0000313" key="4">
    <source>
        <dbReference type="Proteomes" id="UP000265541"/>
    </source>
</evidence>
<reference evidence="3 4" key="1">
    <citation type="journal article" date="2016" name="Front. Microbiol.">
        <title>Comprehensive Phylogenetic Analysis of Bovine Non-aureus Staphylococci Species Based on Whole-Genome Sequencing.</title>
        <authorList>
            <person name="Naushad S."/>
            <person name="Barkema H.W."/>
            <person name="Luby C."/>
            <person name="Condas L.A."/>
            <person name="Nobrega D.B."/>
            <person name="Carson D.A."/>
            <person name="De Buck J."/>
        </authorList>
    </citation>
    <scope>NUCLEOTIDE SEQUENCE [LARGE SCALE GENOMIC DNA]</scope>
    <source>
        <strain evidence="3 4">SNUC 4781</strain>
    </source>
</reference>
<dbReference type="GO" id="GO:0005886">
    <property type="term" value="C:plasma membrane"/>
    <property type="evidence" value="ECO:0007669"/>
    <property type="project" value="TreeGrafter"/>
</dbReference>
<dbReference type="EMBL" id="QYJN01000001">
    <property type="protein sequence ID" value="RIP37399.1"/>
    <property type="molecule type" value="Genomic_DNA"/>
</dbReference>
<feature type="transmembrane region" description="Helical" evidence="2">
    <location>
        <begin position="66"/>
        <end position="87"/>
    </location>
</feature>
<dbReference type="PANTHER" id="PTHR34980:SF2">
    <property type="entry name" value="INNER MEMBRANE PROTEIN YHAH-RELATED"/>
    <property type="match status" value="1"/>
</dbReference>
<feature type="transmembrane region" description="Helical" evidence="2">
    <location>
        <begin position="139"/>
        <end position="163"/>
    </location>
</feature>
<evidence type="ECO:0000256" key="1">
    <source>
        <dbReference type="SAM" id="MobiDB-lite"/>
    </source>
</evidence>
<dbReference type="AlphaFoldDB" id="A0A3A0VWF8"/>
<name>A0A3A0VWF8_STAGA</name>
<proteinExistence type="predicted"/>
<protein>
    <submittedName>
        <fullName evidence="3">DUF805 domain-containing protein</fullName>
    </submittedName>
</protein>
<keyword evidence="2" id="KW-1133">Transmembrane helix</keyword>
<sequence length="216" mass="25070">MERKIGFAQALKLFWKQYVNFKGRARRSEYWFMALWHLIFMLPLVIFYVIGLIVMISGFATESNGVGVLGLIVMLITGILLIVYNLATLIPNYALYIRRFHDTGRSMLIPLIFLGVYIVTYIIFVVFNFTDPFYDNASTIIMSILMYLLYLGMGIYNLVICCLDSERKTNKYGQSHKYGSFYQSEHSKGNDDTYSQNHIIAEDSNSEQHLNERDDK</sequence>
<keyword evidence="2" id="KW-0812">Transmembrane</keyword>
<dbReference type="InterPro" id="IPR008523">
    <property type="entry name" value="DUF805"/>
</dbReference>
<comment type="caution">
    <text evidence="3">The sequence shown here is derived from an EMBL/GenBank/DDBJ whole genome shotgun (WGS) entry which is preliminary data.</text>
</comment>
<dbReference type="RefSeq" id="WP_119484212.1">
    <property type="nucleotide sequence ID" value="NZ_QYJN01000001.1"/>
</dbReference>
<feature type="region of interest" description="Disordered" evidence="1">
    <location>
        <begin position="183"/>
        <end position="216"/>
    </location>
</feature>